<sequence length="142" mass="15135">MAIRTKIKFLFISVYLFAPILVFAQAATGGPQNPDTTSSPAEIFNPLEKVPGFGGDGVSNVPELISWFVALLVGFVGLMSVIAIVVSGYQMVFGGGNPETIQSAKSRMTWAIIGIFVVVLAYTIVRVLLKVITGTQGIQIQT</sequence>
<organism evidence="3 4">
    <name type="scientific">Candidatus Doudnabacteria bacterium RIFCSPHIGHO2_02_FULL_46_11</name>
    <dbReference type="NCBI Taxonomy" id="1817832"/>
    <lineage>
        <taxon>Bacteria</taxon>
        <taxon>Candidatus Doudnaibacteriota</taxon>
    </lineage>
</organism>
<dbReference type="Pfam" id="PF18895">
    <property type="entry name" value="T4SS_pilin"/>
    <property type="match status" value="1"/>
</dbReference>
<protein>
    <submittedName>
        <fullName evidence="3">Uncharacterized protein</fullName>
    </submittedName>
</protein>
<keyword evidence="1" id="KW-1133">Transmembrane helix</keyword>
<dbReference type="Proteomes" id="UP000176786">
    <property type="component" value="Unassembled WGS sequence"/>
</dbReference>
<dbReference type="STRING" id="1817832.A3J48_00280"/>
<dbReference type="EMBL" id="MFES01000026">
    <property type="protein sequence ID" value="OGE85539.1"/>
    <property type="molecule type" value="Genomic_DNA"/>
</dbReference>
<feature type="signal peptide" evidence="2">
    <location>
        <begin position="1"/>
        <end position="24"/>
    </location>
</feature>
<keyword evidence="2" id="KW-0732">Signal</keyword>
<name>A0A1F5P6N3_9BACT</name>
<reference evidence="3 4" key="1">
    <citation type="journal article" date="2016" name="Nat. Commun.">
        <title>Thousands of microbial genomes shed light on interconnected biogeochemical processes in an aquifer system.</title>
        <authorList>
            <person name="Anantharaman K."/>
            <person name="Brown C.T."/>
            <person name="Hug L.A."/>
            <person name="Sharon I."/>
            <person name="Castelle C.J."/>
            <person name="Probst A.J."/>
            <person name="Thomas B.C."/>
            <person name="Singh A."/>
            <person name="Wilkins M.J."/>
            <person name="Karaoz U."/>
            <person name="Brodie E.L."/>
            <person name="Williams K.H."/>
            <person name="Hubbard S.S."/>
            <person name="Banfield J.F."/>
        </authorList>
    </citation>
    <scope>NUCLEOTIDE SEQUENCE [LARGE SCALE GENOMIC DNA]</scope>
</reference>
<evidence type="ECO:0000256" key="2">
    <source>
        <dbReference type="SAM" id="SignalP"/>
    </source>
</evidence>
<gene>
    <name evidence="3" type="ORF">A3J48_00280</name>
</gene>
<keyword evidence="1" id="KW-0812">Transmembrane</keyword>
<proteinExistence type="predicted"/>
<comment type="caution">
    <text evidence="3">The sequence shown here is derived from an EMBL/GenBank/DDBJ whole genome shotgun (WGS) entry which is preliminary data.</text>
</comment>
<accession>A0A1F5P6N3</accession>
<feature type="chain" id="PRO_5009520357" evidence="2">
    <location>
        <begin position="25"/>
        <end position="142"/>
    </location>
</feature>
<evidence type="ECO:0000313" key="3">
    <source>
        <dbReference type="EMBL" id="OGE85539.1"/>
    </source>
</evidence>
<feature type="transmembrane region" description="Helical" evidence="1">
    <location>
        <begin position="110"/>
        <end position="129"/>
    </location>
</feature>
<evidence type="ECO:0000256" key="1">
    <source>
        <dbReference type="SAM" id="Phobius"/>
    </source>
</evidence>
<dbReference type="InterPro" id="IPR043993">
    <property type="entry name" value="T4SS_pilin"/>
</dbReference>
<evidence type="ECO:0000313" key="4">
    <source>
        <dbReference type="Proteomes" id="UP000176786"/>
    </source>
</evidence>
<feature type="transmembrane region" description="Helical" evidence="1">
    <location>
        <begin position="64"/>
        <end position="89"/>
    </location>
</feature>
<keyword evidence="1" id="KW-0472">Membrane</keyword>
<dbReference type="AlphaFoldDB" id="A0A1F5P6N3"/>